<feature type="transmembrane region" description="Helical" evidence="1">
    <location>
        <begin position="227"/>
        <end position="248"/>
    </location>
</feature>
<feature type="transmembrane region" description="Helical" evidence="1">
    <location>
        <begin position="69"/>
        <end position="91"/>
    </location>
</feature>
<dbReference type="InterPro" id="IPR000620">
    <property type="entry name" value="EamA_dom"/>
</dbReference>
<keyword evidence="4" id="KW-1185">Reference proteome</keyword>
<feature type="transmembrane region" description="Helical" evidence="1">
    <location>
        <begin position="191"/>
        <end position="215"/>
    </location>
</feature>
<reference evidence="3 4" key="1">
    <citation type="submission" date="2017-03" db="EMBL/GenBank/DDBJ databases">
        <authorList>
            <person name="Afonso C.L."/>
            <person name="Miller P.J."/>
            <person name="Scott M.A."/>
            <person name="Spackman E."/>
            <person name="Goraichik I."/>
            <person name="Dimitrov K.M."/>
            <person name="Suarez D.L."/>
            <person name="Swayne D.E."/>
        </authorList>
    </citation>
    <scope>NUCLEOTIDE SEQUENCE [LARGE SCALE GENOMIC DNA]</scope>
    <source>
        <strain evidence="3 4">CECT 7691</strain>
    </source>
</reference>
<feature type="transmembrane region" description="Helical" evidence="1">
    <location>
        <begin position="283"/>
        <end position="299"/>
    </location>
</feature>
<evidence type="ECO:0000256" key="1">
    <source>
        <dbReference type="SAM" id="Phobius"/>
    </source>
</evidence>
<dbReference type="Proteomes" id="UP000193200">
    <property type="component" value="Unassembled WGS sequence"/>
</dbReference>
<dbReference type="GO" id="GO:0016020">
    <property type="term" value="C:membrane"/>
    <property type="evidence" value="ECO:0007669"/>
    <property type="project" value="InterPro"/>
</dbReference>
<name>A0A1Y5TY53_9PROT</name>
<keyword evidence="1" id="KW-0812">Transmembrane</keyword>
<feature type="transmembrane region" description="Helical" evidence="1">
    <location>
        <begin position="111"/>
        <end position="140"/>
    </location>
</feature>
<feature type="domain" description="EamA" evidence="2">
    <location>
        <begin position="161"/>
        <end position="299"/>
    </location>
</feature>
<gene>
    <name evidence="3" type="ORF">OCH7691_03640</name>
</gene>
<sequence length="301" mass="31465">MADLWIPITLFAALMQAVRTALQKHMTASLSTAAVSLARYLYGLPFALAYLALLAVWSSDGGPRLTPAFLVDGAVAGAAQVIASALMVALFRYRNFAVGITYSKTEAIQTAVLSSLLLGESLDAVASFSVAIGAVGIMVISTTGQQYGVGALAKALTARPALMGLASGLGFAVASVYIRSAAHALDGGDDIIRAAATLAYVVSLQTIMLAAYMAVRERAALAALIRAWRPAGLVGLTSVLGSAGWFTAMTLQHAALVKTLGQIEIVATLAISHYIFREPPTKRELFGMALVFAAVITLFRR</sequence>
<dbReference type="AlphaFoldDB" id="A0A1Y5TY53"/>
<accession>A0A1Y5TY53</accession>
<feature type="domain" description="EamA" evidence="2">
    <location>
        <begin position="5"/>
        <end position="142"/>
    </location>
</feature>
<dbReference type="InParanoid" id="A0A1Y5TY53"/>
<dbReference type="OrthoDB" id="5243804at2"/>
<feature type="transmembrane region" description="Helical" evidence="1">
    <location>
        <begin position="39"/>
        <end position="57"/>
    </location>
</feature>
<proteinExistence type="predicted"/>
<evidence type="ECO:0000313" key="3">
    <source>
        <dbReference type="EMBL" id="SLN73687.1"/>
    </source>
</evidence>
<evidence type="ECO:0000313" key="4">
    <source>
        <dbReference type="Proteomes" id="UP000193200"/>
    </source>
</evidence>
<keyword evidence="1" id="KW-0472">Membrane</keyword>
<feature type="transmembrane region" description="Helical" evidence="1">
    <location>
        <begin position="161"/>
        <end position="179"/>
    </location>
</feature>
<protein>
    <submittedName>
        <fullName evidence="3">EamA-like transporter family protein</fullName>
    </submittedName>
</protein>
<keyword evidence="1" id="KW-1133">Transmembrane helix</keyword>
<dbReference type="EMBL" id="FWFR01000003">
    <property type="protein sequence ID" value="SLN73687.1"/>
    <property type="molecule type" value="Genomic_DNA"/>
</dbReference>
<dbReference type="RefSeq" id="WP_139839774.1">
    <property type="nucleotide sequence ID" value="NZ_FWFR01000003.1"/>
</dbReference>
<organism evidence="3 4">
    <name type="scientific">Oceanibacterium hippocampi</name>
    <dbReference type="NCBI Taxonomy" id="745714"/>
    <lineage>
        <taxon>Bacteria</taxon>
        <taxon>Pseudomonadati</taxon>
        <taxon>Pseudomonadota</taxon>
        <taxon>Alphaproteobacteria</taxon>
        <taxon>Sneathiellales</taxon>
        <taxon>Sneathiellaceae</taxon>
        <taxon>Oceanibacterium</taxon>
    </lineage>
</organism>
<dbReference type="SUPFAM" id="SSF103481">
    <property type="entry name" value="Multidrug resistance efflux transporter EmrE"/>
    <property type="match status" value="2"/>
</dbReference>
<dbReference type="InterPro" id="IPR037185">
    <property type="entry name" value="EmrE-like"/>
</dbReference>
<dbReference type="Pfam" id="PF00892">
    <property type="entry name" value="EamA"/>
    <property type="match status" value="2"/>
</dbReference>
<evidence type="ECO:0000259" key="2">
    <source>
        <dbReference type="Pfam" id="PF00892"/>
    </source>
</evidence>